<reference evidence="1 2" key="1">
    <citation type="submission" date="2017-08" db="EMBL/GenBank/DDBJ databases">
        <title>Mesorhizobium wenxinae sp. nov., a novel rhizobial species isolated from root nodules of chickpea (Cicer arietinum L.).</title>
        <authorList>
            <person name="Zhang J."/>
        </authorList>
    </citation>
    <scope>NUCLEOTIDE SEQUENCE [LARGE SCALE GENOMIC DNA]</scope>
    <source>
        <strain evidence="2">WYCCWR 10019</strain>
    </source>
</reference>
<keyword evidence="2" id="KW-1185">Reference proteome</keyword>
<dbReference type="AlphaFoldDB" id="A0A271KHU0"/>
<proteinExistence type="predicted"/>
<accession>A0A271KHU0</accession>
<name>A0A271KHU0_9HYPH</name>
<gene>
    <name evidence="1" type="ORF">CIT31_16195</name>
</gene>
<organism evidence="1 2">
    <name type="scientific">Mesorhizobium wenxiniae</name>
    <dbReference type="NCBI Taxonomy" id="2014805"/>
    <lineage>
        <taxon>Bacteria</taxon>
        <taxon>Pseudomonadati</taxon>
        <taxon>Pseudomonadota</taxon>
        <taxon>Alphaproteobacteria</taxon>
        <taxon>Hyphomicrobiales</taxon>
        <taxon>Phyllobacteriaceae</taxon>
        <taxon>Mesorhizobium</taxon>
    </lineage>
</organism>
<dbReference type="OrthoDB" id="9897689at2"/>
<dbReference type="RefSeq" id="WP_095494837.1">
    <property type="nucleotide sequence ID" value="NZ_NPKH01000021.1"/>
</dbReference>
<sequence length="67" mass="7448">MKTIKDLTAQIRGETAARNTAEQFAKAETQRADAAERALRSCTIERDRWMKRAEIAEAALAAVGTQR</sequence>
<comment type="caution">
    <text evidence="1">The sequence shown here is derived from an EMBL/GenBank/DDBJ whole genome shotgun (WGS) entry which is preliminary data.</text>
</comment>
<dbReference type="Proteomes" id="UP000215931">
    <property type="component" value="Unassembled WGS sequence"/>
</dbReference>
<protein>
    <submittedName>
        <fullName evidence="1">Uncharacterized protein</fullName>
    </submittedName>
</protein>
<evidence type="ECO:0000313" key="1">
    <source>
        <dbReference type="EMBL" id="PAP94539.1"/>
    </source>
</evidence>
<dbReference type="EMBL" id="NPKH01000021">
    <property type="protein sequence ID" value="PAP94539.1"/>
    <property type="molecule type" value="Genomic_DNA"/>
</dbReference>
<evidence type="ECO:0000313" key="2">
    <source>
        <dbReference type="Proteomes" id="UP000215931"/>
    </source>
</evidence>